<evidence type="ECO:0000259" key="6">
    <source>
        <dbReference type="Pfam" id="PF04127"/>
    </source>
</evidence>
<comment type="catalytic activity">
    <reaction evidence="3 4">
        <text>N-[(R)-4-phosphopantothenoyl]-L-cysteine + H(+) = (R)-4'-phosphopantetheine + CO2</text>
        <dbReference type="Rhea" id="RHEA:16793"/>
        <dbReference type="ChEBI" id="CHEBI:15378"/>
        <dbReference type="ChEBI" id="CHEBI:16526"/>
        <dbReference type="ChEBI" id="CHEBI:59458"/>
        <dbReference type="ChEBI" id="CHEBI:61723"/>
        <dbReference type="EC" id="4.1.1.36"/>
    </reaction>
</comment>
<dbReference type="GO" id="GO:0004633">
    <property type="term" value="F:phosphopantothenoylcysteine decarboxylase activity"/>
    <property type="evidence" value="ECO:0007669"/>
    <property type="project" value="UniProtKB-UniRule"/>
</dbReference>
<feature type="region of interest" description="Phosphopantothenate--cysteine ligase" evidence="3">
    <location>
        <begin position="218"/>
        <end position="430"/>
    </location>
</feature>
<evidence type="ECO:0000313" key="7">
    <source>
        <dbReference type="EMBL" id="EFY07078.1"/>
    </source>
</evidence>
<comment type="cofactor">
    <cofactor evidence="3">
        <name>FMN</name>
        <dbReference type="ChEBI" id="CHEBI:58210"/>
    </cofactor>
    <text evidence="3">Binds 1 FMN per subunit.</text>
</comment>
<dbReference type="InterPro" id="IPR007085">
    <property type="entry name" value="DNA/pantothenate-metab_flavo_C"/>
</dbReference>
<comment type="similarity">
    <text evidence="3 4">In the C-terminal section; belongs to the PPC synthetase family.</text>
</comment>
<evidence type="ECO:0000313" key="8">
    <source>
        <dbReference type="Proteomes" id="UP000018458"/>
    </source>
</evidence>
<evidence type="ECO:0000256" key="1">
    <source>
        <dbReference type="ARBA" id="ARBA00022793"/>
    </source>
</evidence>
<dbReference type="STRING" id="762983.HMPREF9444_01118"/>
<evidence type="ECO:0000256" key="3">
    <source>
        <dbReference type="HAMAP-Rule" id="MF_02225"/>
    </source>
</evidence>
<dbReference type="InterPro" id="IPR005252">
    <property type="entry name" value="CoaBC"/>
</dbReference>
<comment type="pathway">
    <text evidence="3 4">Cofactor biosynthesis; coenzyme A biosynthesis; CoA from (R)-pantothenate: step 2/5.</text>
</comment>
<sequence length="430" mass="46008">MGMQLQNRKIILGITGGIAAYKSCELARLLIKQGADVHVVMTDAASKLVSKTTLEALTGHEVASEIFSDAKNIDHISLGADADLILTAPCTANTIAKFAAGMADNMLTAVTLAAPCIKIIAPAMNSRMYLNQATQDNIALLRKRGFYVIEPATGELACGEIATGRMREPSEICAIVCAILNNQILTFSEETLLPPPNAPLELTQTKLLPKAVGAGKKVLITAGPTEEPIDPVRVLTNRSSGKMGYALAAAAAARGAEVTLVSGPVSLKVPDGVKAIKVKTAQDMFLAVTEHAKDNDIVIGCAAVSDYRVEKVSDQKIKKQDGIDELTLKLVKNPDIIATVGHMEHKRPFTVGFAAETNNIEHYAKDKIVKKNLDLIVLNDVSKQDIGFNSDFNAVTVFDKEGKVAAFPKMTKEVLSGVLMDLIFEMNKKA</sequence>
<proteinExistence type="inferred from homology"/>
<dbReference type="InterPro" id="IPR003382">
    <property type="entry name" value="Flavoprotein"/>
</dbReference>
<accession>E8LK81</accession>
<feature type="binding site" evidence="3">
    <location>
        <position position="306"/>
    </location>
    <ligand>
        <name>CTP</name>
        <dbReference type="ChEBI" id="CHEBI:37563"/>
    </ligand>
</feature>
<feature type="binding site" evidence="3">
    <location>
        <position position="353"/>
    </location>
    <ligand>
        <name>CTP</name>
        <dbReference type="ChEBI" id="CHEBI:37563"/>
    </ligand>
</feature>
<keyword evidence="3 4" id="KW-0285">Flavoprotein</keyword>
<dbReference type="Pfam" id="PF04127">
    <property type="entry name" value="DFP"/>
    <property type="match status" value="1"/>
</dbReference>
<keyword evidence="3" id="KW-0460">Magnesium</keyword>
<dbReference type="GO" id="GO:0004632">
    <property type="term" value="F:phosphopantothenate--cysteine ligase activity"/>
    <property type="evidence" value="ECO:0007669"/>
    <property type="project" value="UniProtKB-UniRule"/>
</dbReference>
<keyword evidence="3 4" id="KW-0288">FMN</keyword>
<dbReference type="EC" id="6.3.2.5" evidence="3"/>
<feature type="active site" description="Proton donor" evidence="3">
    <location>
        <position position="158"/>
    </location>
</feature>
<feature type="domain" description="DNA/pantothenate metabolism flavoprotein C-terminal" evidence="6">
    <location>
        <begin position="214"/>
        <end position="425"/>
    </location>
</feature>
<dbReference type="PANTHER" id="PTHR14359:SF6">
    <property type="entry name" value="PHOSPHOPANTOTHENOYLCYSTEINE DECARBOXYLASE"/>
    <property type="match status" value="1"/>
</dbReference>
<dbReference type="PANTHER" id="PTHR14359">
    <property type="entry name" value="HOMO-OLIGOMERIC FLAVIN CONTAINING CYS DECARBOXYLASE FAMILY"/>
    <property type="match status" value="1"/>
</dbReference>
<dbReference type="GO" id="GO:0015941">
    <property type="term" value="P:pantothenate catabolic process"/>
    <property type="evidence" value="ECO:0007669"/>
    <property type="project" value="InterPro"/>
</dbReference>
<dbReference type="UniPathway" id="UPA00241">
    <property type="reaction ID" value="UER00353"/>
</dbReference>
<feature type="domain" description="Flavoprotein" evidence="5">
    <location>
        <begin position="9"/>
        <end position="174"/>
    </location>
</feature>
<evidence type="ECO:0000256" key="2">
    <source>
        <dbReference type="ARBA" id="ARBA00023239"/>
    </source>
</evidence>
<protein>
    <recommendedName>
        <fullName evidence="3">Coenzyme A biosynthesis bifunctional protein CoaBC</fullName>
    </recommendedName>
    <alternativeName>
        <fullName evidence="3">DNA/pantothenate metabolism flavoprotein</fullName>
    </alternativeName>
    <alternativeName>
        <fullName evidence="3">Phosphopantothenoylcysteine synthetase/decarboxylase</fullName>
        <shortName evidence="3">PPCS-PPCDC</shortName>
    </alternativeName>
    <domain>
        <recommendedName>
            <fullName evidence="3">Phosphopantothenoylcysteine decarboxylase</fullName>
            <shortName evidence="3">PPC decarboxylase</shortName>
            <shortName evidence="3">PPC-DC</shortName>
            <ecNumber evidence="3">4.1.1.36</ecNumber>
        </recommendedName>
        <alternativeName>
            <fullName evidence="3">CoaC</fullName>
        </alternativeName>
    </domain>
    <domain>
        <recommendedName>
            <fullName evidence="3">Phosphopantothenate--cysteine ligase</fullName>
            <ecNumber evidence="3">6.3.2.5</ecNumber>
        </recommendedName>
        <alternativeName>
            <fullName evidence="3">CoaB</fullName>
        </alternativeName>
        <alternativeName>
            <fullName evidence="3">Phosphopantothenoylcysteine synthetase</fullName>
            <shortName evidence="3">PPC synthetase</shortName>
            <shortName evidence="3">PPC-S</shortName>
        </alternativeName>
    </domain>
</protein>
<dbReference type="SUPFAM" id="SSF102645">
    <property type="entry name" value="CoaB-like"/>
    <property type="match status" value="1"/>
</dbReference>
<evidence type="ECO:0000256" key="4">
    <source>
        <dbReference type="RuleBase" id="RU364078"/>
    </source>
</evidence>
<dbReference type="Proteomes" id="UP000018458">
    <property type="component" value="Unassembled WGS sequence"/>
</dbReference>
<dbReference type="RefSeq" id="WP_009143319.1">
    <property type="nucleotide sequence ID" value="NZ_GL830989.1"/>
</dbReference>
<dbReference type="eggNOG" id="COG0452">
    <property type="taxonomic scope" value="Bacteria"/>
</dbReference>
<dbReference type="EMBL" id="AEVO01000052">
    <property type="protein sequence ID" value="EFY07078.1"/>
    <property type="molecule type" value="Genomic_DNA"/>
</dbReference>
<comment type="similarity">
    <text evidence="3 4">In the N-terminal section; belongs to the HFCD (homo-oligomeric flavin containing Cys decarboxylase) superfamily.</text>
</comment>
<organism evidence="7 8">
    <name type="scientific">Succinatimonas hippei (strain DSM 22608 / JCM 16073 / KCTC 15190 / YIT 12066)</name>
    <dbReference type="NCBI Taxonomy" id="762983"/>
    <lineage>
        <taxon>Bacteria</taxon>
        <taxon>Pseudomonadati</taxon>
        <taxon>Pseudomonadota</taxon>
        <taxon>Gammaproteobacteria</taxon>
        <taxon>Aeromonadales</taxon>
        <taxon>Succinivibrionaceae</taxon>
        <taxon>Succinatimonas</taxon>
    </lineage>
</organism>
<comment type="caution">
    <text evidence="7">The sequence shown here is derived from an EMBL/GenBank/DDBJ whole genome shotgun (WGS) entry which is preliminary data.</text>
</comment>
<keyword evidence="3" id="KW-0479">Metal-binding</keyword>
<dbReference type="Gene3D" id="3.40.50.10300">
    <property type="entry name" value="CoaB-like"/>
    <property type="match status" value="1"/>
</dbReference>
<gene>
    <name evidence="3 7" type="primary">coaBC</name>
    <name evidence="7" type="ORF">HMPREF9444_01118</name>
</gene>
<dbReference type="InterPro" id="IPR035929">
    <property type="entry name" value="CoaB-like_sf"/>
</dbReference>
<keyword evidence="8" id="KW-1185">Reference proteome</keyword>
<comment type="catalytic activity">
    <reaction evidence="3 4">
        <text>(R)-4'-phosphopantothenate + L-cysteine + CTP = N-[(R)-4-phosphopantothenoyl]-L-cysteine + CMP + diphosphate + H(+)</text>
        <dbReference type="Rhea" id="RHEA:19397"/>
        <dbReference type="ChEBI" id="CHEBI:10986"/>
        <dbReference type="ChEBI" id="CHEBI:15378"/>
        <dbReference type="ChEBI" id="CHEBI:33019"/>
        <dbReference type="ChEBI" id="CHEBI:35235"/>
        <dbReference type="ChEBI" id="CHEBI:37563"/>
        <dbReference type="ChEBI" id="CHEBI:59458"/>
        <dbReference type="ChEBI" id="CHEBI:60377"/>
        <dbReference type="EC" id="6.3.2.5"/>
    </reaction>
</comment>
<name>E8LK81_SUCHY</name>
<feature type="binding site" evidence="3">
    <location>
        <begin position="334"/>
        <end position="337"/>
    </location>
    <ligand>
        <name>CTP</name>
        <dbReference type="ChEBI" id="CHEBI:37563"/>
    </ligand>
</feature>
<comment type="function">
    <text evidence="3">Catalyzes two sequential steps in the biosynthesis of coenzyme A. In the first step cysteine is conjugated to 4'-phosphopantothenate to form 4-phosphopantothenoylcysteine. In the second step the latter compound is decarboxylated to form 4'-phosphopantotheine.</text>
</comment>
<keyword evidence="3 4" id="KW-0436">Ligase</keyword>
<dbReference type="Pfam" id="PF02441">
    <property type="entry name" value="Flavoprotein"/>
    <property type="match status" value="1"/>
</dbReference>
<feature type="binding site" evidence="3">
    <location>
        <position position="316"/>
    </location>
    <ligand>
        <name>CTP</name>
        <dbReference type="ChEBI" id="CHEBI:37563"/>
    </ligand>
</feature>
<feature type="region of interest" description="Phosphopantothenoylcysteine decarboxylase" evidence="3">
    <location>
        <begin position="1"/>
        <end position="217"/>
    </location>
</feature>
<dbReference type="SUPFAM" id="SSF52507">
    <property type="entry name" value="Homo-oligomeric flavin-containing Cys decarboxylases, HFCD"/>
    <property type="match status" value="1"/>
</dbReference>
<reference evidence="7 8" key="1">
    <citation type="submission" date="2011-01" db="EMBL/GenBank/DDBJ databases">
        <authorList>
            <person name="Weinstock G."/>
            <person name="Sodergren E."/>
            <person name="Clifton S."/>
            <person name="Fulton L."/>
            <person name="Fulton B."/>
            <person name="Courtney L."/>
            <person name="Fronick C."/>
            <person name="Harrison M."/>
            <person name="Strong C."/>
            <person name="Farmer C."/>
            <person name="Delahaunty K."/>
            <person name="Markovic C."/>
            <person name="Hall O."/>
            <person name="Minx P."/>
            <person name="Tomlinson C."/>
            <person name="Mitreva M."/>
            <person name="Hou S."/>
            <person name="Chen J."/>
            <person name="Wollam A."/>
            <person name="Pepin K.H."/>
            <person name="Johnson M."/>
            <person name="Bhonagiri V."/>
            <person name="Zhang X."/>
            <person name="Suruliraj S."/>
            <person name="Warren W."/>
            <person name="Chinwalla A."/>
            <person name="Mardis E.R."/>
            <person name="Wilson R.K."/>
        </authorList>
    </citation>
    <scope>NUCLEOTIDE SEQUENCE [LARGE SCALE GENOMIC DNA]</scope>
    <source>
        <strain evidence="8">DSM 22608 / JCM 16073 / KCTC 15190 / YIT 12066</strain>
    </source>
</reference>
<feature type="binding site" evidence="3">
    <location>
        <position position="371"/>
    </location>
    <ligand>
        <name>CTP</name>
        <dbReference type="ChEBI" id="CHEBI:37563"/>
    </ligand>
</feature>
<dbReference type="HAMAP" id="MF_02225">
    <property type="entry name" value="CoaBC"/>
    <property type="match status" value="1"/>
</dbReference>
<dbReference type="GO" id="GO:0071513">
    <property type="term" value="C:phosphopantothenoylcysteine decarboxylase complex"/>
    <property type="evidence" value="ECO:0007669"/>
    <property type="project" value="TreeGrafter"/>
</dbReference>
<keyword evidence="1 3" id="KW-0210">Decarboxylase</keyword>
<dbReference type="AlphaFoldDB" id="E8LK81"/>
<evidence type="ECO:0000259" key="5">
    <source>
        <dbReference type="Pfam" id="PF02441"/>
    </source>
</evidence>
<comment type="function">
    <text evidence="4">Catalyzes two steps in the biosynthesis of coenzyme A. In the first step cysteine is conjugated to 4'-phosphopantothenate to form 4-phosphopantothenoylcysteine, in the latter compound is decarboxylated to form 4'-phosphopantotheine.</text>
</comment>
<dbReference type="GO" id="GO:0010181">
    <property type="term" value="F:FMN binding"/>
    <property type="evidence" value="ECO:0007669"/>
    <property type="project" value="UniProtKB-UniRule"/>
</dbReference>
<dbReference type="GO" id="GO:0046872">
    <property type="term" value="F:metal ion binding"/>
    <property type="evidence" value="ECO:0007669"/>
    <property type="project" value="UniProtKB-KW"/>
</dbReference>
<dbReference type="EC" id="4.1.1.36" evidence="3"/>
<dbReference type="HOGENOM" id="CLU_033319_0_1_6"/>
<comment type="pathway">
    <text evidence="3 4">Cofactor biosynthesis; coenzyme A biosynthesis; CoA from (R)-pantothenate: step 3/5.</text>
</comment>
<dbReference type="NCBIfam" id="TIGR00521">
    <property type="entry name" value="coaBC_dfp"/>
    <property type="match status" value="1"/>
</dbReference>
<dbReference type="GO" id="GO:0015937">
    <property type="term" value="P:coenzyme A biosynthetic process"/>
    <property type="evidence" value="ECO:0007669"/>
    <property type="project" value="UniProtKB-UniRule"/>
</dbReference>
<dbReference type="InterPro" id="IPR036551">
    <property type="entry name" value="Flavin_trans-like"/>
</dbReference>
<feature type="binding site" evidence="3">
    <location>
        <begin position="300"/>
        <end position="302"/>
    </location>
    <ligand>
        <name>CTP</name>
        <dbReference type="ChEBI" id="CHEBI:37563"/>
    </ligand>
</feature>
<keyword evidence="3" id="KW-0511">Multifunctional enzyme</keyword>
<comment type="cofactor">
    <cofactor evidence="3">
        <name>Mg(2+)</name>
        <dbReference type="ChEBI" id="CHEBI:18420"/>
    </cofactor>
</comment>
<keyword evidence="2 3" id="KW-0456">Lyase</keyword>
<feature type="binding site" evidence="3">
    <location>
        <position position="367"/>
    </location>
    <ligand>
        <name>CTP</name>
        <dbReference type="ChEBI" id="CHEBI:37563"/>
    </ligand>
</feature>
<dbReference type="Gene3D" id="3.40.50.1950">
    <property type="entry name" value="Flavin prenyltransferase-like"/>
    <property type="match status" value="1"/>
</dbReference>